<feature type="transmembrane region" description="Helical" evidence="7">
    <location>
        <begin position="124"/>
        <end position="147"/>
    </location>
</feature>
<dbReference type="Gene3D" id="1.20.1560.10">
    <property type="entry name" value="ABC transporter type 1, transmembrane domain"/>
    <property type="match status" value="1"/>
</dbReference>
<feature type="transmembrane region" description="Helical" evidence="7">
    <location>
        <begin position="20"/>
        <end position="47"/>
    </location>
</feature>
<comment type="caution">
    <text evidence="10">The sequence shown here is derived from an EMBL/GenBank/DDBJ whole genome shotgun (WGS) entry which is preliminary data.</text>
</comment>
<dbReference type="PANTHER" id="PTHR24221">
    <property type="entry name" value="ATP-BINDING CASSETTE SUB-FAMILY B"/>
    <property type="match status" value="1"/>
</dbReference>
<dbReference type="PANTHER" id="PTHR24221:SF654">
    <property type="entry name" value="ATP-BINDING CASSETTE SUB-FAMILY B MEMBER 6"/>
    <property type="match status" value="1"/>
</dbReference>
<dbReference type="PROSITE" id="PS00211">
    <property type="entry name" value="ABC_TRANSPORTER_1"/>
    <property type="match status" value="1"/>
</dbReference>
<dbReference type="PROSITE" id="PS50893">
    <property type="entry name" value="ABC_TRANSPORTER_2"/>
    <property type="match status" value="1"/>
</dbReference>
<evidence type="ECO:0000256" key="6">
    <source>
        <dbReference type="ARBA" id="ARBA00023136"/>
    </source>
</evidence>
<dbReference type="PROSITE" id="PS50929">
    <property type="entry name" value="ABC_TM1F"/>
    <property type="match status" value="1"/>
</dbReference>
<evidence type="ECO:0000256" key="2">
    <source>
        <dbReference type="ARBA" id="ARBA00022692"/>
    </source>
</evidence>
<evidence type="ECO:0000256" key="3">
    <source>
        <dbReference type="ARBA" id="ARBA00022741"/>
    </source>
</evidence>
<dbReference type="InterPro" id="IPR003593">
    <property type="entry name" value="AAA+_ATPase"/>
</dbReference>
<dbReference type="InterPro" id="IPR011527">
    <property type="entry name" value="ABC1_TM_dom"/>
</dbReference>
<keyword evidence="4 10" id="KW-0067">ATP-binding</keyword>
<dbReference type="Proteomes" id="UP001595698">
    <property type="component" value="Unassembled WGS sequence"/>
</dbReference>
<evidence type="ECO:0000256" key="7">
    <source>
        <dbReference type="SAM" id="Phobius"/>
    </source>
</evidence>
<keyword evidence="5 7" id="KW-1133">Transmembrane helix</keyword>
<feature type="domain" description="ABC transmembrane type-1" evidence="9">
    <location>
        <begin position="21"/>
        <end position="299"/>
    </location>
</feature>
<accession>A0ABV8EYA0</accession>
<dbReference type="SMART" id="SM00382">
    <property type="entry name" value="AAA"/>
    <property type="match status" value="1"/>
</dbReference>
<evidence type="ECO:0000259" key="8">
    <source>
        <dbReference type="PROSITE" id="PS50893"/>
    </source>
</evidence>
<keyword evidence="6 7" id="KW-0472">Membrane</keyword>
<comment type="subcellular location">
    <subcellularLocation>
        <location evidence="1">Cell membrane</location>
        <topology evidence="1">Multi-pass membrane protein</topology>
    </subcellularLocation>
</comment>
<feature type="transmembrane region" description="Helical" evidence="7">
    <location>
        <begin position="153"/>
        <end position="173"/>
    </location>
</feature>
<protein>
    <submittedName>
        <fullName evidence="10">ABC transporter ATP-binding protein</fullName>
    </submittedName>
</protein>
<dbReference type="InterPro" id="IPR003439">
    <property type="entry name" value="ABC_transporter-like_ATP-bd"/>
</dbReference>
<dbReference type="SUPFAM" id="SSF90123">
    <property type="entry name" value="ABC transporter transmembrane region"/>
    <property type="match status" value="1"/>
</dbReference>
<evidence type="ECO:0000313" key="10">
    <source>
        <dbReference type="EMBL" id="MFC3980606.1"/>
    </source>
</evidence>
<dbReference type="InterPro" id="IPR039421">
    <property type="entry name" value="Type_1_exporter"/>
</dbReference>
<evidence type="ECO:0000259" key="9">
    <source>
        <dbReference type="PROSITE" id="PS50929"/>
    </source>
</evidence>
<dbReference type="InterPro" id="IPR036640">
    <property type="entry name" value="ABC1_TM_sf"/>
</dbReference>
<feature type="transmembrane region" description="Helical" evidence="7">
    <location>
        <begin position="242"/>
        <end position="264"/>
    </location>
</feature>
<feature type="domain" description="ABC transporter" evidence="8">
    <location>
        <begin position="332"/>
        <end position="565"/>
    </location>
</feature>
<keyword evidence="2 7" id="KW-0812">Transmembrane</keyword>
<feature type="transmembrane region" description="Helical" evidence="7">
    <location>
        <begin position="53"/>
        <end position="70"/>
    </location>
</feature>
<evidence type="ECO:0000313" key="11">
    <source>
        <dbReference type="Proteomes" id="UP001595698"/>
    </source>
</evidence>
<keyword evidence="11" id="KW-1185">Reference proteome</keyword>
<gene>
    <name evidence="10" type="ORF">ACFOYY_10770</name>
</gene>
<dbReference type="InterPro" id="IPR017871">
    <property type="entry name" value="ABC_transporter-like_CS"/>
</dbReference>
<dbReference type="EMBL" id="JBHSBC010000009">
    <property type="protein sequence ID" value="MFC3980606.1"/>
    <property type="molecule type" value="Genomic_DNA"/>
</dbReference>
<name>A0ABV8EYA0_9ACTN</name>
<evidence type="ECO:0000256" key="4">
    <source>
        <dbReference type="ARBA" id="ARBA00022840"/>
    </source>
</evidence>
<dbReference type="SUPFAM" id="SSF52540">
    <property type="entry name" value="P-loop containing nucleoside triphosphate hydrolases"/>
    <property type="match status" value="1"/>
</dbReference>
<organism evidence="10 11">
    <name type="scientific">Streptosporangium jomthongense</name>
    <dbReference type="NCBI Taxonomy" id="1193683"/>
    <lineage>
        <taxon>Bacteria</taxon>
        <taxon>Bacillati</taxon>
        <taxon>Actinomycetota</taxon>
        <taxon>Actinomycetes</taxon>
        <taxon>Streptosporangiales</taxon>
        <taxon>Streptosporangiaceae</taxon>
        <taxon>Streptosporangium</taxon>
    </lineage>
</organism>
<evidence type="ECO:0000256" key="5">
    <source>
        <dbReference type="ARBA" id="ARBA00022989"/>
    </source>
</evidence>
<sequence length="590" mass="61765">MIRTLVRLVPATDRGKVVGYALLTVVSAILRGVGCLLLVPLLGALFSTVPADALPWLGALTVSVVLVWAVDTAVSRIGFDIGFTLLGTVQRDLTDRLTRIPLGWFTAERTATARQAVAACGPELVGLVANLLTPLLSAVLLPVVIAIGLTGFAWQLGAAAWVAVVGLLAALWATTRITRAADAADTAAHSALTERVLEFARTQQALRAARRVEPARNGAGAAAVAQRGTALRLVLLQIPGQLLFGLAGQVALVALAGAVTLLHLDGSLGAPQAVALVVVAVRFLEPFTVISELAPAIESVRGTLDTLRAILDAPAPPVSAAASAPGRDAPRVEFQGVGFGYGDDEVLRDLSFSLEPGTTTAVVGPSGSGKSTILSLVAGFHEASRGRVLIDGQDVSGLDPATRQRLSSMVFQHPYLFGGTIRDNVLAGDPDAEPAQVAQVMRLAQVDEIVGRLPDGERTDVGEAGAALSGGERQRVSIARALLKPAPILLIDEATSALDTENEAAVAQALSQDVRRRTRVIVAHRLGGIRHADRVLFVEDGAIVEQGTPAELRAANGRFAEFCRHQEQGQDWRLRSAAPDHDLVLSPDPD</sequence>
<reference evidence="11" key="1">
    <citation type="journal article" date="2019" name="Int. J. Syst. Evol. Microbiol.">
        <title>The Global Catalogue of Microorganisms (GCM) 10K type strain sequencing project: providing services to taxonomists for standard genome sequencing and annotation.</title>
        <authorList>
            <consortium name="The Broad Institute Genomics Platform"/>
            <consortium name="The Broad Institute Genome Sequencing Center for Infectious Disease"/>
            <person name="Wu L."/>
            <person name="Ma J."/>
        </authorList>
    </citation>
    <scope>NUCLEOTIDE SEQUENCE [LARGE SCALE GENOMIC DNA]</scope>
    <source>
        <strain evidence="11">TBRC 7912</strain>
    </source>
</reference>
<dbReference type="GO" id="GO:0005524">
    <property type="term" value="F:ATP binding"/>
    <property type="evidence" value="ECO:0007669"/>
    <property type="project" value="UniProtKB-KW"/>
</dbReference>
<dbReference type="Pfam" id="PF00005">
    <property type="entry name" value="ABC_tran"/>
    <property type="match status" value="1"/>
</dbReference>
<dbReference type="Gene3D" id="3.40.50.300">
    <property type="entry name" value="P-loop containing nucleotide triphosphate hydrolases"/>
    <property type="match status" value="1"/>
</dbReference>
<dbReference type="RefSeq" id="WP_386189621.1">
    <property type="nucleotide sequence ID" value="NZ_JBHSBC010000009.1"/>
</dbReference>
<evidence type="ECO:0000256" key="1">
    <source>
        <dbReference type="ARBA" id="ARBA00004651"/>
    </source>
</evidence>
<keyword evidence="3" id="KW-0547">Nucleotide-binding</keyword>
<proteinExistence type="predicted"/>
<dbReference type="InterPro" id="IPR027417">
    <property type="entry name" value="P-loop_NTPase"/>
</dbReference>